<reference evidence="1 2" key="1">
    <citation type="submission" date="2017-11" db="EMBL/GenBank/DDBJ databases">
        <title>De-novo sequencing of pomegranate (Punica granatum L.) genome.</title>
        <authorList>
            <person name="Akparov Z."/>
            <person name="Amiraslanov A."/>
            <person name="Hajiyeva S."/>
            <person name="Abbasov M."/>
            <person name="Kaur K."/>
            <person name="Hamwieh A."/>
            <person name="Solovyev V."/>
            <person name="Salamov A."/>
            <person name="Braich B."/>
            <person name="Kosarev P."/>
            <person name="Mahmoud A."/>
            <person name="Hajiyev E."/>
            <person name="Babayeva S."/>
            <person name="Izzatullayeva V."/>
            <person name="Mammadov A."/>
            <person name="Mammadov A."/>
            <person name="Sharifova S."/>
            <person name="Ojaghi J."/>
            <person name="Eynullazada K."/>
            <person name="Bayramov B."/>
            <person name="Abdulazimova A."/>
            <person name="Shahmuradov I."/>
        </authorList>
    </citation>
    <scope>NUCLEOTIDE SEQUENCE [LARGE SCALE GENOMIC DNA]</scope>
    <source>
        <strain evidence="2">cv. AG2017</strain>
        <tissue evidence="1">Leaf</tissue>
    </source>
</reference>
<dbReference type="Proteomes" id="UP000233551">
    <property type="component" value="Unassembled WGS sequence"/>
</dbReference>
<organism evidence="1 2">
    <name type="scientific">Punica granatum</name>
    <name type="common">Pomegranate</name>
    <dbReference type="NCBI Taxonomy" id="22663"/>
    <lineage>
        <taxon>Eukaryota</taxon>
        <taxon>Viridiplantae</taxon>
        <taxon>Streptophyta</taxon>
        <taxon>Embryophyta</taxon>
        <taxon>Tracheophyta</taxon>
        <taxon>Spermatophyta</taxon>
        <taxon>Magnoliopsida</taxon>
        <taxon>eudicotyledons</taxon>
        <taxon>Gunneridae</taxon>
        <taxon>Pentapetalae</taxon>
        <taxon>rosids</taxon>
        <taxon>malvids</taxon>
        <taxon>Myrtales</taxon>
        <taxon>Lythraceae</taxon>
        <taxon>Punica</taxon>
    </lineage>
</organism>
<accession>A0A2I0IWL6</accession>
<comment type="caution">
    <text evidence="1">The sequence shown here is derived from an EMBL/GenBank/DDBJ whole genome shotgun (WGS) entry which is preliminary data.</text>
</comment>
<dbReference type="AlphaFoldDB" id="A0A2I0IWL6"/>
<dbReference type="EMBL" id="PGOL01002399">
    <property type="protein sequence ID" value="PKI48397.1"/>
    <property type="molecule type" value="Genomic_DNA"/>
</dbReference>
<sequence length="84" mass="9460">MDRWASGRGWAEPNANGPSLLDWAITAGPCRKLGCSRYRTEGAKRTRKKKSSCGPSLWRRAAGEKWPFELRVSVRVRAPGFRGR</sequence>
<proteinExistence type="predicted"/>
<gene>
    <name evidence="1" type="ORF">CRG98_031250</name>
</gene>
<evidence type="ECO:0000313" key="2">
    <source>
        <dbReference type="Proteomes" id="UP000233551"/>
    </source>
</evidence>
<keyword evidence="2" id="KW-1185">Reference proteome</keyword>
<name>A0A2I0IWL6_PUNGR</name>
<evidence type="ECO:0000313" key="1">
    <source>
        <dbReference type="EMBL" id="PKI48397.1"/>
    </source>
</evidence>
<protein>
    <submittedName>
        <fullName evidence="1">Uncharacterized protein</fullName>
    </submittedName>
</protein>
<feature type="non-terminal residue" evidence="1">
    <location>
        <position position="84"/>
    </location>
</feature>